<dbReference type="Gene3D" id="1.25.40.10">
    <property type="entry name" value="Tetratricopeptide repeat domain"/>
    <property type="match status" value="1"/>
</dbReference>
<evidence type="ECO:0008006" key="4">
    <source>
        <dbReference type="Google" id="ProtNLM"/>
    </source>
</evidence>
<dbReference type="PANTHER" id="PTHR12875:SF0">
    <property type="entry name" value="GOLGI TO ER TRAFFIC PROTEIN 4 HOMOLOG"/>
    <property type="match status" value="1"/>
</dbReference>
<dbReference type="InterPro" id="IPR007317">
    <property type="entry name" value="GET4"/>
</dbReference>
<gene>
    <name evidence="2" type="ORF">CSSPJE1EN1_LOCUS14762</name>
</gene>
<keyword evidence="3" id="KW-1185">Reference proteome</keyword>
<dbReference type="Proteomes" id="UP001497444">
    <property type="component" value="Chromosome 2"/>
</dbReference>
<name>A0ABP0WQZ6_9BRYO</name>
<organism evidence="2 3">
    <name type="scientific">Sphagnum jensenii</name>
    <dbReference type="NCBI Taxonomy" id="128206"/>
    <lineage>
        <taxon>Eukaryota</taxon>
        <taxon>Viridiplantae</taxon>
        <taxon>Streptophyta</taxon>
        <taxon>Embryophyta</taxon>
        <taxon>Bryophyta</taxon>
        <taxon>Sphagnophytina</taxon>
        <taxon>Sphagnopsida</taxon>
        <taxon>Sphagnales</taxon>
        <taxon>Sphagnaceae</taxon>
        <taxon>Sphagnum</taxon>
    </lineage>
</organism>
<sequence length="318" mass="36295">MELRKNQQLEKLEKRVQDGNYYEAQQMYKTINSRYMAAKKYAESIDLLQSGAVMQLKHGQVTCGTELGVLLIDTYNTAKVPCDTMSIDRIRAIFNEFPRVSNVSQEKVDIAADSKTTEKTITAKTHVEGCMAFLKAALKWSIEAGGPHRGAPELHDMLADYVWTQSPVPEMYKASQYFVRGSHPETFAKAVVQWMHQCYPGEADLVVARAVLLYLSLGNLRDANLLWDAVKQSLSDSSKEFPDTPLMHFIRFLLSTLERDALPLFRILRQKYKPSIDRDPTFDEYMDEIGERFYGLQRRNGGMQGMLSDFIKMFATDS</sequence>
<dbReference type="PANTHER" id="PTHR12875">
    <property type="entry name" value="GOLGI TO ER TRAFFIC PROTEIN 4 HOMOLOG"/>
    <property type="match status" value="1"/>
</dbReference>
<dbReference type="EMBL" id="OZ020097">
    <property type="protein sequence ID" value="CAK9269284.1"/>
    <property type="molecule type" value="Genomic_DNA"/>
</dbReference>
<comment type="similarity">
    <text evidence="1">Belongs to the GET4 family.</text>
</comment>
<evidence type="ECO:0000313" key="2">
    <source>
        <dbReference type="EMBL" id="CAK9269284.1"/>
    </source>
</evidence>
<dbReference type="InterPro" id="IPR011990">
    <property type="entry name" value="TPR-like_helical_dom_sf"/>
</dbReference>
<dbReference type="Pfam" id="PF04190">
    <property type="entry name" value="GET4"/>
    <property type="match status" value="1"/>
</dbReference>
<evidence type="ECO:0000313" key="3">
    <source>
        <dbReference type="Proteomes" id="UP001497444"/>
    </source>
</evidence>
<proteinExistence type="inferred from homology"/>
<accession>A0ABP0WQZ6</accession>
<evidence type="ECO:0000256" key="1">
    <source>
        <dbReference type="ARBA" id="ARBA00005351"/>
    </source>
</evidence>
<reference evidence="2 3" key="1">
    <citation type="submission" date="2024-02" db="EMBL/GenBank/DDBJ databases">
        <authorList>
            <consortium name="ELIXIR-Norway"/>
            <consortium name="Elixir Norway"/>
        </authorList>
    </citation>
    <scope>NUCLEOTIDE SEQUENCE [LARGE SCALE GENOMIC DNA]</scope>
</reference>
<protein>
    <recommendedName>
        <fullName evidence="4">Golgi to ER traffic protein 4</fullName>
    </recommendedName>
</protein>